<dbReference type="CDD" id="cd00104">
    <property type="entry name" value="KAZAL_FS"/>
    <property type="match status" value="1"/>
</dbReference>
<dbReference type="Pfam" id="PF00050">
    <property type="entry name" value="Kazal_1"/>
    <property type="match status" value="1"/>
</dbReference>
<proteinExistence type="predicted"/>
<dbReference type="OrthoDB" id="126772at2759"/>
<dbReference type="Gene3D" id="3.30.60.30">
    <property type="match status" value="1"/>
</dbReference>
<name>A0A914BDF3_PATMI</name>
<dbReference type="SMART" id="SM00280">
    <property type="entry name" value="KAZAL"/>
    <property type="match status" value="1"/>
</dbReference>
<dbReference type="SUPFAM" id="SSF100895">
    <property type="entry name" value="Kazal-type serine protease inhibitors"/>
    <property type="match status" value="1"/>
</dbReference>
<organism evidence="3 4">
    <name type="scientific">Patiria miniata</name>
    <name type="common">Bat star</name>
    <name type="synonym">Asterina miniata</name>
    <dbReference type="NCBI Taxonomy" id="46514"/>
    <lineage>
        <taxon>Eukaryota</taxon>
        <taxon>Metazoa</taxon>
        <taxon>Echinodermata</taxon>
        <taxon>Eleutherozoa</taxon>
        <taxon>Asterozoa</taxon>
        <taxon>Asteroidea</taxon>
        <taxon>Valvatacea</taxon>
        <taxon>Valvatida</taxon>
        <taxon>Asterinidae</taxon>
        <taxon>Patiria</taxon>
    </lineage>
</organism>
<dbReference type="RefSeq" id="XP_038073462.1">
    <property type="nucleotide sequence ID" value="XM_038217534.1"/>
</dbReference>
<feature type="signal peptide" evidence="1">
    <location>
        <begin position="1"/>
        <end position="23"/>
    </location>
</feature>
<evidence type="ECO:0000313" key="3">
    <source>
        <dbReference type="EnsemblMetazoa" id="XP_038073462.1"/>
    </source>
</evidence>
<dbReference type="AlphaFoldDB" id="A0A914BDF3"/>
<dbReference type="InterPro" id="IPR002350">
    <property type="entry name" value="Kazal_dom"/>
</dbReference>
<dbReference type="PROSITE" id="PS00282">
    <property type="entry name" value="KAZAL_1"/>
    <property type="match status" value="1"/>
</dbReference>
<feature type="domain" description="Kazal-like" evidence="2">
    <location>
        <begin position="28"/>
        <end position="86"/>
    </location>
</feature>
<dbReference type="GeneID" id="119741686"/>
<dbReference type="EnsemblMetazoa" id="XM_038217534.1">
    <property type="protein sequence ID" value="XP_038073462.1"/>
    <property type="gene ID" value="LOC119741686"/>
</dbReference>
<protein>
    <recommendedName>
        <fullName evidence="2">Kazal-like domain-containing protein</fullName>
    </recommendedName>
</protein>
<reference evidence="3" key="1">
    <citation type="submission" date="2022-11" db="UniProtKB">
        <authorList>
            <consortium name="EnsemblMetazoa"/>
        </authorList>
    </citation>
    <scope>IDENTIFICATION</scope>
</reference>
<dbReference type="PROSITE" id="PS51465">
    <property type="entry name" value="KAZAL_2"/>
    <property type="match status" value="1"/>
</dbReference>
<keyword evidence="4" id="KW-1185">Reference proteome</keyword>
<sequence>MYSAAWILCLAAVLSVTVKDGDCAERQLNGWSECAQRFKEHIEGCTLEFFPLCASNGVIYGNLCAFCRAIQNEELPRGVTFEYGAC</sequence>
<evidence type="ECO:0000256" key="1">
    <source>
        <dbReference type="SAM" id="SignalP"/>
    </source>
</evidence>
<dbReference type="Proteomes" id="UP000887568">
    <property type="component" value="Unplaced"/>
</dbReference>
<evidence type="ECO:0000313" key="4">
    <source>
        <dbReference type="Proteomes" id="UP000887568"/>
    </source>
</evidence>
<keyword evidence="1" id="KW-0732">Signal</keyword>
<dbReference type="InterPro" id="IPR036058">
    <property type="entry name" value="Kazal_dom_sf"/>
</dbReference>
<feature type="chain" id="PRO_5037434009" description="Kazal-like domain-containing protein" evidence="1">
    <location>
        <begin position="24"/>
        <end position="86"/>
    </location>
</feature>
<evidence type="ECO:0000259" key="2">
    <source>
        <dbReference type="PROSITE" id="PS51465"/>
    </source>
</evidence>
<accession>A0A914BDF3</accession>